<dbReference type="SUPFAM" id="SSF53850">
    <property type="entry name" value="Periplasmic binding protein-like II"/>
    <property type="match status" value="1"/>
</dbReference>
<dbReference type="PANTHER" id="PTHR38834">
    <property type="entry name" value="PERIPLASMIC SUBSTRATE BINDING PROTEIN FAMILY 3"/>
    <property type="match status" value="1"/>
</dbReference>
<dbReference type="InterPro" id="IPR001638">
    <property type="entry name" value="Solute-binding_3/MltF_N"/>
</dbReference>
<evidence type="ECO:0000313" key="3">
    <source>
        <dbReference type="EMBL" id="ABM00827.1"/>
    </source>
</evidence>
<dbReference type="Gene3D" id="3.40.190.10">
    <property type="entry name" value="Periplasmic binding protein-like II"/>
    <property type="match status" value="2"/>
</dbReference>
<evidence type="ECO:0000256" key="1">
    <source>
        <dbReference type="SAM" id="SignalP"/>
    </source>
</evidence>
<dbReference type="Proteomes" id="UP000009175">
    <property type="component" value="Chromosome"/>
</dbReference>
<protein>
    <recommendedName>
        <fullName evidence="2">Solute-binding protein family 3/N-terminal domain-containing protein</fullName>
    </recommendedName>
</protein>
<dbReference type="HOGENOM" id="CLU_064076_1_1_6"/>
<keyword evidence="4" id="KW-1185">Reference proteome</keyword>
<evidence type="ECO:0000259" key="2">
    <source>
        <dbReference type="SMART" id="SM00062"/>
    </source>
</evidence>
<dbReference type="EMBL" id="CP000507">
    <property type="protein sequence ID" value="ABM00827.1"/>
    <property type="molecule type" value="Genomic_DNA"/>
</dbReference>
<dbReference type="eggNOG" id="COG0834">
    <property type="taxonomic scope" value="Bacteria"/>
</dbReference>
<feature type="signal peptide" evidence="1">
    <location>
        <begin position="1"/>
        <end position="21"/>
    </location>
</feature>
<dbReference type="SMART" id="SM00062">
    <property type="entry name" value="PBPb"/>
    <property type="match status" value="1"/>
</dbReference>
<evidence type="ECO:0000313" key="4">
    <source>
        <dbReference type="Proteomes" id="UP000009175"/>
    </source>
</evidence>
<dbReference type="AlphaFoldDB" id="A1S8X0"/>
<organism evidence="3 4">
    <name type="scientific">Shewanella amazonensis (strain ATCC BAA-1098 / SB2B)</name>
    <dbReference type="NCBI Taxonomy" id="326297"/>
    <lineage>
        <taxon>Bacteria</taxon>
        <taxon>Pseudomonadati</taxon>
        <taxon>Pseudomonadota</taxon>
        <taxon>Gammaproteobacteria</taxon>
        <taxon>Alteromonadales</taxon>
        <taxon>Shewanellaceae</taxon>
        <taxon>Shewanella</taxon>
    </lineage>
</organism>
<keyword evidence="1" id="KW-0732">Signal</keyword>
<dbReference type="STRING" id="326297.Sama_2624"/>
<dbReference type="KEGG" id="saz:Sama_2624"/>
<reference evidence="3 4" key="1">
    <citation type="submission" date="2006-12" db="EMBL/GenBank/DDBJ databases">
        <title>Complete sequence of Shewanella amazonensis SB2B.</title>
        <authorList>
            <consortium name="US DOE Joint Genome Institute"/>
            <person name="Copeland A."/>
            <person name="Lucas S."/>
            <person name="Lapidus A."/>
            <person name="Barry K."/>
            <person name="Detter J.C."/>
            <person name="Glavina del Rio T."/>
            <person name="Hammon N."/>
            <person name="Israni S."/>
            <person name="Dalin E."/>
            <person name="Tice H."/>
            <person name="Pitluck S."/>
            <person name="Munk A.C."/>
            <person name="Brettin T."/>
            <person name="Bruce D."/>
            <person name="Han C."/>
            <person name="Tapia R."/>
            <person name="Gilna P."/>
            <person name="Schmutz J."/>
            <person name="Larimer F."/>
            <person name="Land M."/>
            <person name="Hauser L."/>
            <person name="Kyrpides N."/>
            <person name="Mikhailova N."/>
            <person name="Fredrickson J."/>
            <person name="Richardson P."/>
        </authorList>
    </citation>
    <scope>NUCLEOTIDE SEQUENCE [LARGE SCALE GENOMIC DNA]</scope>
    <source>
        <strain evidence="4">ATCC BAA-1098 / SB2B</strain>
    </source>
</reference>
<feature type="chain" id="PRO_5002637280" description="Solute-binding protein family 3/N-terminal domain-containing protein" evidence="1">
    <location>
        <begin position="22"/>
        <end position="271"/>
    </location>
</feature>
<name>A1S8X0_SHEAM</name>
<dbReference type="PANTHER" id="PTHR38834:SF3">
    <property type="entry name" value="SOLUTE-BINDING PROTEIN FAMILY 3_N-TERMINAL DOMAIN-CONTAINING PROTEIN"/>
    <property type="match status" value="1"/>
</dbReference>
<feature type="domain" description="Solute-binding protein family 3/N-terminal" evidence="2">
    <location>
        <begin position="34"/>
        <end position="255"/>
    </location>
</feature>
<gene>
    <name evidence="3" type="ordered locus">Sama_2624</name>
</gene>
<sequence length="271" mass="30176">MHRLGYKCMWLLASLLCVSLAAEGEVTEPSAPSRLRLLTEPLPPLSYLEGDKATGYAVELVEQLKSRVGEDASIEVLPWARAYSVASQLPNVLLFSTAVRDSRRSQFDFVGPIATARIMVYKLATDTEIPASLDAVSQLGSLGVYRGSPSQRILNTHGVKNVEVSSYPLQSLRQLLAGRVRYWCQADLAVSMLLSQAGTNELAISPLFELERVELYLAFSRGTPAATVQKWHQALSDFQEEGDFVRLYEKWFNMSAENTSSHILWHLKPED</sequence>
<accession>A1S8X0</accession>
<proteinExistence type="predicted"/>
<dbReference type="Pfam" id="PF00497">
    <property type="entry name" value="SBP_bac_3"/>
    <property type="match status" value="1"/>
</dbReference>